<keyword evidence="3" id="KW-0963">Cytoplasm</keyword>
<reference evidence="10" key="3">
    <citation type="submission" date="2025-09" db="UniProtKB">
        <authorList>
            <consortium name="Ensembl"/>
        </authorList>
    </citation>
    <scope>IDENTIFICATION</scope>
</reference>
<dbReference type="InterPro" id="IPR023796">
    <property type="entry name" value="Serpin_dom"/>
</dbReference>
<dbReference type="FunFam" id="2.30.39.10:FF:000001">
    <property type="entry name" value="Serpin family B member 2"/>
    <property type="match status" value="1"/>
</dbReference>
<dbReference type="PROSITE" id="PS00284">
    <property type="entry name" value="SERPIN"/>
    <property type="match status" value="1"/>
</dbReference>
<evidence type="ECO:0000256" key="3">
    <source>
        <dbReference type="ARBA" id="ARBA00022490"/>
    </source>
</evidence>
<evidence type="ECO:0000256" key="2">
    <source>
        <dbReference type="ARBA" id="ARBA00006426"/>
    </source>
</evidence>
<feature type="domain" description="Serpin" evidence="9">
    <location>
        <begin position="109"/>
        <end position="411"/>
    </location>
</feature>
<evidence type="ECO:0000256" key="8">
    <source>
        <dbReference type="ARBA" id="ARBA00039202"/>
    </source>
</evidence>
<dbReference type="SMART" id="SM00093">
    <property type="entry name" value="SERPIN"/>
    <property type="match status" value="1"/>
</dbReference>
<comment type="subunit">
    <text evidence="7">Forms a complex with the monomeric form of beta-tryptase.</text>
</comment>
<dbReference type="InterPro" id="IPR036186">
    <property type="entry name" value="Serpin_sf"/>
</dbReference>
<comment type="subcellular location">
    <subcellularLocation>
        <location evidence="1">Cytoplasm</location>
    </subcellularLocation>
</comment>
<keyword evidence="6" id="KW-0007">Acetylation</keyword>
<dbReference type="InterPro" id="IPR042185">
    <property type="entry name" value="Serpin_sf_2"/>
</dbReference>
<keyword evidence="11" id="KW-1185">Reference proteome</keyword>
<dbReference type="InterPro" id="IPR042178">
    <property type="entry name" value="Serpin_sf_1"/>
</dbReference>
<dbReference type="PANTHER" id="PTHR11461">
    <property type="entry name" value="SERINE PROTEASE INHIBITOR, SERPIN"/>
    <property type="match status" value="1"/>
</dbReference>
<accession>A0A8B9X1E7</accession>
<dbReference type="Gene3D" id="2.30.39.10">
    <property type="entry name" value="Alpha-1-antitrypsin, domain 1"/>
    <property type="match status" value="1"/>
</dbReference>
<evidence type="ECO:0000259" key="9">
    <source>
        <dbReference type="SMART" id="SM00093"/>
    </source>
</evidence>
<evidence type="ECO:0000256" key="6">
    <source>
        <dbReference type="ARBA" id="ARBA00022990"/>
    </source>
</evidence>
<evidence type="ECO:0000256" key="4">
    <source>
        <dbReference type="ARBA" id="ARBA00022690"/>
    </source>
</evidence>
<name>A0A8B9X1E7_BOSMU</name>
<evidence type="ECO:0000256" key="1">
    <source>
        <dbReference type="ARBA" id="ARBA00004496"/>
    </source>
</evidence>
<dbReference type="GeneTree" id="ENSGT00940000154519"/>
<organism evidence="10 11">
    <name type="scientific">Bos mutus grunniens</name>
    <name type="common">Wild yak</name>
    <name type="synonym">Bos grunniens</name>
    <dbReference type="NCBI Taxonomy" id="30521"/>
    <lineage>
        <taxon>Eukaryota</taxon>
        <taxon>Metazoa</taxon>
        <taxon>Chordata</taxon>
        <taxon>Craniata</taxon>
        <taxon>Vertebrata</taxon>
        <taxon>Euteleostomi</taxon>
        <taxon>Mammalia</taxon>
        <taxon>Eutheria</taxon>
        <taxon>Laurasiatheria</taxon>
        <taxon>Artiodactyla</taxon>
        <taxon>Ruminantia</taxon>
        <taxon>Pecora</taxon>
        <taxon>Bovidae</taxon>
        <taxon>Bovinae</taxon>
        <taxon>Bos</taxon>
    </lineage>
</organism>
<protein>
    <recommendedName>
        <fullName evidence="8">Serpin B6</fullName>
    </recommendedName>
</protein>
<evidence type="ECO:0000256" key="7">
    <source>
        <dbReference type="ARBA" id="ARBA00038828"/>
    </source>
</evidence>
<dbReference type="Ensembl" id="ENSBGRT00000016938.1">
    <property type="protein sequence ID" value="ENSBGRP00000014714.1"/>
    <property type="gene ID" value="ENSBGRG00000009235.1"/>
</dbReference>
<dbReference type="InterPro" id="IPR000215">
    <property type="entry name" value="Serpin_fam"/>
</dbReference>
<dbReference type="AlphaFoldDB" id="A0A8B9X1E7"/>
<keyword evidence="4" id="KW-0646">Protease inhibitor</keyword>
<evidence type="ECO:0000313" key="11">
    <source>
        <dbReference type="Proteomes" id="UP000694520"/>
    </source>
</evidence>
<dbReference type="InterPro" id="IPR023795">
    <property type="entry name" value="Serpin_CS"/>
</dbReference>
<dbReference type="GO" id="GO:0005737">
    <property type="term" value="C:cytoplasm"/>
    <property type="evidence" value="ECO:0007669"/>
    <property type="project" value="UniProtKB-SubCell"/>
</dbReference>
<proteinExistence type="inferred from homology"/>
<reference evidence="10" key="1">
    <citation type="submission" date="2019-05" db="EMBL/GenBank/DDBJ databases">
        <authorList>
            <person name="Zhang S."/>
            <person name="Liu J."/>
        </authorList>
    </citation>
    <scope>NUCLEOTIDE SEQUENCE [LARGE SCALE GENOMIC DNA]</scope>
</reference>
<sequence length="411" mass="46536">MSFIPRLFVTRYSLPYNQLPIHRAWGFQLCYLVGLQGRKMLLLPVQGCCPALQHGWVSPAPPALPTSPVVRSAPPLQPRYLGPSASIPAQPVPTVLGTCGAVGPWHRPARGRRQWAGRGLAPGWVSFRTRWSGGRHDASFKDSCRKFYQAEMEELDFVCATEESRKHINTWVAEKTEGKIRDLLPANSVNPMTRLILVNAIYFKGNWDTQFNKEHTKERPFRVSKNMEKPVQMMFKKSTFKSTYIGEISTQILVLPYVGKELNMVILLPSESTDLNTVEKALTYEKFVTWTKLDVMDEDEVEVFLPRFTLEESYDMECVLRDLGVTDAFEAAQADFSGMSCQQDLHLSKIVHKSFVEVTEEGTEAAAATVARITPRILRIVPRFCADHPFLFFIQHSRTGAILFCGRFCSP</sequence>
<dbReference type="Proteomes" id="UP000694520">
    <property type="component" value="Chromosome 24"/>
</dbReference>
<keyword evidence="5" id="KW-0722">Serine protease inhibitor</keyword>
<dbReference type="Gene3D" id="3.30.497.10">
    <property type="entry name" value="Antithrombin, subunit I, domain 2"/>
    <property type="match status" value="1"/>
</dbReference>
<dbReference type="Pfam" id="PF00079">
    <property type="entry name" value="Serpin"/>
    <property type="match status" value="1"/>
</dbReference>
<dbReference type="GO" id="GO:0005615">
    <property type="term" value="C:extracellular space"/>
    <property type="evidence" value="ECO:0007669"/>
    <property type="project" value="InterPro"/>
</dbReference>
<comment type="similarity">
    <text evidence="2">Belongs to the serpin family. Ov-serpin subfamily.</text>
</comment>
<reference evidence="10" key="2">
    <citation type="submission" date="2025-08" db="UniProtKB">
        <authorList>
            <consortium name="Ensembl"/>
        </authorList>
    </citation>
    <scope>IDENTIFICATION</scope>
</reference>
<dbReference type="PANTHER" id="PTHR11461:SF204">
    <property type="entry name" value="SERPIN B6"/>
    <property type="match status" value="1"/>
</dbReference>
<evidence type="ECO:0000313" key="10">
    <source>
        <dbReference type="Ensembl" id="ENSBGRP00000014714.1"/>
    </source>
</evidence>
<dbReference type="SUPFAM" id="SSF56574">
    <property type="entry name" value="Serpins"/>
    <property type="match status" value="1"/>
</dbReference>
<evidence type="ECO:0000256" key="5">
    <source>
        <dbReference type="ARBA" id="ARBA00022900"/>
    </source>
</evidence>
<dbReference type="GO" id="GO:0004867">
    <property type="term" value="F:serine-type endopeptidase inhibitor activity"/>
    <property type="evidence" value="ECO:0007669"/>
    <property type="project" value="UniProtKB-KW"/>
</dbReference>